<name>A0A8J6TEQ2_9CHLR</name>
<protein>
    <submittedName>
        <fullName evidence="6">Aminopeptidase P family protein</fullName>
    </submittedName>
</protein>
<dbReference type="Proteomes" id="UP000614469">
    <property type="component" value="Unassembled WGS sequence"/>
</dbReference>
<dbReference type="InterPro" id="IPR000587">
    <property type="entry name" value="Creatinase_N"/>
</dbReference>
<evidence type="ECO:0000256" key="1">
    <source>
        <dbReference type="ARBA" id="ARBA00022723"/>
    </source>
</evidence>
<evidence type="ECO:0000313" key="7">
    <source>
        <dbReference type="Proteomes" id="UP000614469"/>
    </source>
</evidence>
<dbReference type="EMBL" id="JACNJN010000082">
    <property type="protein sequence ID" value="MBC8334858.1"/>
    <property type="molecule type" value="Genomic_DNA"/>
</dbReference>
<dbReference type="GO" id="GO:0004177">
    <property type="term" value="F:aminopeptidase activity"/>
    <property type="evidence" value="ECO:0007669"/>
    <property type="project" value="UniProtKB-KW"/>
</dbReference>
<dbReference type="Pfam" id="PF01321">
    <property type="entry name" value="Creatinase_N"/>
    <property type="match status" value="1"/>
</dbReference>
<dbReference type="Pfam" id="PF00557">
    <property type="entry name" value="Peptidase_M24"/>
    <property type="match status" value="1"/>
</dbReference>
<dbReference type="InterPro" id="IPR050659">
    <property type="entry name" value="Peptidase_M24B"/>
</dbReference>
<feature type="domain" description="Peptidase M24" evidence="4">
    <location>
        <begin position="163"/>
        <end position="390"/>
    </location>
</feature>
<evidence type="ECO:0000256" key="2">
    <source>
        <dbReference type="ARBA" id="ARBA00022801"/>
    </source>
</evidence>
<sequence length="413" mass="46575">MKSNLDSLMQDRNLDTLLVLGNTQHNSPMYYLTGGHHVGGATLIKKKGEKPILFYRDMERDEAAKTGLKTISYSKYPEKELLKNSGGDMIKFSALRLQKIFADLGVDSGRVGVYGHTDLSHSFAMLSLMQKYLPEITFIGESGTDSVFLNAMETKEEEEVARIREMGRITIEVVGMVKEFLTSHAVSEDEILLRTDGKPLMIGEVKGKINLWLAERGVENPEGTIFAIGSDAGVPHSVGNASDPIRLGRTIIFDIFPCEAGGGYFYDFTRTWCLGYAPEEEQKLYDQVRDVYEKIIDEMEINMPFRELQRMTCKLFEAKGHPSPLNTEAPLEGYVHSLGHGVGVNIHERPWSSLQFKEDNLLQRGVVFTIEPGLYYPSKGMGVRIENTYYARPDGTFERIAEFPFDLVLEMKR</sequence>
<dbReference type="GO" id="GO:0046872">
    <property type="term" value="F:metal ion binding"/>
    <property type="evidence" value="ECO:0007669"/>
    <property type="project" value="UniProtKB-KW"/>
</dbReference>
<feature type="domain" description="Creatinase N-terminal" evidence="5">
    <location>
        <begin position="4"/>
        <end position="139"/>
    </location>
</feature>
<accession>A0A8J6TEQ2</accession>
<keyword evidence="6" id="KW-0645">Protease</keyword>
<evidence type="ECO:0000259" key="5">
    <source>
        <dbReference type="Pfam" id="PF01321"/>
    </source>
</evidence>
<comment type="similarity">
    <text evidence="3">Belongs to the peptidase M24B family.</text>
</comment>
<evidence type="ECO:0000259" key="4">
    <source>
        <dbReference type="Pfam" id="PF00557"/>
    </source>
</evidence>
<dbReference type="Gene3D" id="3.90.230.10">
    <property type="entry name" value="Creatinase/methionine aminopeptidase superfamily"/>
    <property type="match status" value="1"/>
</dbReference>
<dbReference type="InterPro" id="IPR029149">
    <property type="entry name" value="Creatin/AminoP/Spt16_N"/>
</dbReference>
<dbReference type="Gene3D" id="3.40.350.10">
    <property type="entry name" value="Creatinase/prolidase N-terminal domain"/>
    <property type="match status" value="1"/>
</dbReference>
<dbReference type="InterPro" id="IPR036005">
    <property type="entry name" value="Creatinase/aminopeptidase-like"/>
</dbReference>
<comment type="caution">
    <text evidence="6">The sequence shown here is derived from an EMBL/GenBank/DDBJ whole genome shotgun (WGS) entry which is preliminary data.</text>
</comment>
<dbReference type="CDD" id="cd01066">
    <property type="entry name" value="APP_MetAP"/>
    <property type="match status" value="1"/>
</dbReference>
<dbReference type="PROSITE" id="PS00491">
    <property type="entry name" value="PROLINE_PEPTIDASE"/>
    <property type="match status" value="1"/>
</dbReference>
<dbReference type="InterPro" id="IPR001131">
    <property type="entry name" value="Peptidase_M24B_aminopep-P_CS"/>
</dbReference>
<evidence type="ECO:0000313" key="6">
    <source>
        <dbReference type="EMBL" id="MBC8334858.1"/>
    </source>
</evidence>
<dbReference type="PANTHER" id="PTHR46112">
    <property type="entry name" value="AMINOPEPTIDASE"/>
    <property type="match status" value="1"/>
</dbReference>
<evidence type="ECO:0000256" key="3">
    <source>
        <dbReference type="RuleBase" id="RU000590"/>
    </source>
</evidence>
<keyword evidence="6" id="KW-0031">Aminopeptidase</keyword>
<dbReference type="InterPro" id="IPR000994">
    <property type="entry name" value="Pept_M24"/>
</dbReference>
<reference evidence="6 7" key="1">
    <citation type="submission" date="2020-08" db="EMBL/GenBank/DDBJ databases">
        <title>Bridging the membrane lipid divide: bacteria of the FCB group superphylum have the potential to synthesize archaeal ether lipids.</title>
        <authorList>
            <person name="Villanueva L."/>
            <person name="Von Meijenfeldt F.A.B."/>
            <person name="Westbye A.B."/>
            <person name="Yadav S."/>
            <person name="Hopmans E.C."/>
            <person name="Dutilh B.E."/>
            <person name="Sinninghe Damste J.S."/>
        </authorList>
    </citation>
    <scope>NUCLEOTIDE SEQUENCE [LARGE SCALE GENOMIC DNA]</scope>
    <source>
        <strain evidence="6">NIOZ-UU36</strain>
    </source>
</reference>
<keyword evidence="1 3" id="KW-0479">Metal-binding</keyword>
<gene>
    <name evidence="6" type="ORF">H8E29_06315</name>
</gene>
<proteinExistence type="inferred from homology"/>
<dbReference type="SUPFAM" id="SSF53092">
    <property type="entry name" value="Creatinase/prolidase N-terminal domain"/>
    <property type="match status" value="1"/>
</dbReference>
<dbReference type="SUPFAM" id="SSF55920">
    <property type="entry name" value="Creatinase/aminopeptidase"/>
    <property type="match status" value="1"/>
</dbReference>
<dbReference type="AlphaFoldDB" id="A0A8J6TEQ2"/>
<dbReference type="PANTHER" id="PTHR46112:SF2">
    <property type="entry name" value="XAA-PRO AMINOPEPTIDASE P-RELATED"/>
    <property type="match status" value="1"/>
</dbReference>
<keyword evidence="2" id="KW-0378">Hydrolase</keyword>
<organism evidence="6 7">
    <name type="scientific">Candidatus Desulfolinea nitratireducens</name>
    <dbReference type="NCBI Taxonomy" id="2841698"/>
    <lineage>
        <taxon>Bacteria</taxon>
        <taxon>Bacillati</taxon>
        <taxon>Chloroflexota</taxon>
        <taxon>Anaerolineae</taxon>
        <taxon>Anaerolineales</taxon>
        <taxon>Anaerolineales incertae sedis</taxon>
        <taxon>Candidatus Desulfolinea</taxon>
    </lineage>
</organism>